<evidence type="ECO:0000313" key="1">
    <source>
        <dbReference type="EMBL" id="GME87763.1"/>
    </source>
</evidence>
<organism evidence="1 2">
    <name type="scientific">Ambrosiozyma monospora</name>
    <name type="common">Yeast</name>
    <name type="synonym">Endomycopsis monosporus</name>
    <dbReference type="NCBI Taxonomy" id="43982"/>
    <lineage>
        <taxon>Eukaryota</taxon>
        <taxon>Fungi</taxon>
        <taxon>Dikarya</taxon>
        <taxon>Ascomycota</taxon>
        <taxon>Saccharomycotina</taxon>
        <taxon>Pichiomycetes</taxon>
        <taxon>Pichiales</taxon>
        <taxon>Pichiaceae</taxon>
        <taxon>Ambrosiozyma</taxon>
    </lineage>
</organism>
<reference evidence="1" key="1">
    <citation type="submission" date="2023-04" db="EMBL/GenBank/DDBJ databases">
        <title>Ambrosiozyma monospora NBRC 10751.</title>
        <authorList>
            <person name="Ichikawa N."/>
            <person name="Sato H."/>
            <person name="Tonouchi N."/>
        </authorList>
    </citation>
    <scope>NUCLEOTIDE SEQUENCE</scope>
    <source>
        <strain evidence="1">NBRC 10751</strain>
    </source>
</reference>
<sequence length="104" mass="11997">MSLNELSKEQLIQKLEFLELENNSLKQQLGKTDGIVGTRHHIQQQQRSNATLTAEEYRRYGRQMQVPEIGISTQRKLKQSKVLVIGAGRPRMSSLTVSNRCRCW</sequence>
<comment type="caution">
    <text evidence="1">The sequence shown here is derived from an EMBL/GenBank/DDBJ whole genome shotgun (WGS) entry which is preliminary data.</text>
</comment>
<dbReference type="Proteomes" id="UP001165064">
    <property type="component" value="Unassembled WGS sequence"/>
</dbReference>
<proteinExistence type="predicted"/>
<keyword evidence="2" id="KW-1185">Reference proteome</keyword>
<gene>
    <name evidence="1" type="ORF">Amon02_000825000</name>
</gene>
<dbReference type="EMBL" id="BSXS01007191">
    <property type="protein sequence ID" value="GME87763.1"/>
    <property type="molecule type" value="Genomic_DNA"/>
</dbReference>
<protein>
    <submittedName>
        <fullName evidence="1">Unnamed protein product</fullName>
    </submittedName>
</protein>
<accession>A0ACB5TG34</accession>
<evidence type="ECO:0000313" key="2">
    <source>
        <dbReference type="Proteomes" id="UP001165064"/>
    </source>
</evidence>
<name>A0ACB5TG34_AMBMO</name>